<comment type="caution">
    <text evidence="1">The sequence shown here is derived from an EMBL/GenBank/DDBJ whole genome shotgun (WGS) entry which is preliminary data.</text>
</comment>
<gene>
    <name evidence="1" type="ORF">Pmani_013198</name>
</gene>
<evidence type="ECO:0000313" key="1">
    <source>
        <dbReference type="EMBL" id="KAK4315587.1"/>
    </source>
</evidence>
<dbReference type="EMBL" id="JAWZYT010001103">
    <property type="protein sequence ID" value="KAK4315587.1"/>
    <property type="molecule type" value="Genomic_DNA"/>
</dbReference>
<name>A0AAE1U9U5_9EUCA</name>
<evidence type="ECO:0000313" key="2">
    <source>
        <dbReference type="Proteomes" id="UP001292094"/>
    </source>
</evidence>
<protein>
    <submittedName>
        <fullName evidence="1">Uncharacterized protein</fullName>
    </submittedName>
</protein>
<dbReference type="AlphaFoldDB" id="A0AAE1U9U5"/>
<accession>A0AAE1U9U5</accession>
<dbReference type="Proteomes" id="UP001292094">
    <property type="component" value="Unassembled WGS sequence"/>
</dbReference>
<sequence length="40" mass="4419">MVSRIGDWQKNLYSSGGKLLLMNTAVMADIKNGIYGEQES</sequence>
<proteinExistence type="predicted"/>
<reference evidence="1" key="1">
    <citation type="submission" date="2023-11" db="EMBL/GenBank/DDBJ databases">
        <title>Genome assemblies of two species of porcelain crab, Petrolisthes cinctipes and Petrolisthes manimaculis (Anomura: Porcellanidae).</title>
        <authorList>
            <person name="Angst P."/>
        </authorList>
    </citation>
    <scope>NUCLEOTIDE SEQUENCE</scope>
    <source>
        <strain evidence="1">PB745_02</strain>
        <tissue evidence="1">Gill</tissue>
    </source>
</reference>
<organism evidence="1 2">
    <name type="scientific">Petrolisthes manimaculis</name>
    <dbReference type="NCBI Taxonomy" id="1843537"/>
    <lineage>
        <taxon>Eukaryota</taxon>
        <taxon>Metazoa</taxon>
        <taxon>Ecdysozoa</taxon>
        <taxon>Arthropoda</taxon>
        <taxon>Crustacea</taxon>
        <taxon>Multicrustacea</taxon>
        <taxon>Malacostraca</taxon>
        <taxon>Eumalacostraca</taxon>
        <taxon>Eucarida</taxon>
        <taxon>Decapoda</taxon>
        <taxon>Pleocyemata</taxon>
        <taxon>Anomura</taxon>
        <taxon>Galatheoidea</taxon>
        <taxon>Porcellanidae</taxon>
        <taxon>Petrolisthes</taxon>
    </lineage>
</organism>
<keyword evidence="2" id="KW-1185">Reference proteome</keyword>